<dbReference type="InterPro" id="IPR008284">
    <property type="entry name" value="MoCF_biosynth_CS"/>
</dbReference>
<dbReference type="UniPathway" id="UPA00344"/>
<dbReference type="InterPro" id="IPR001453">
    <property type="entry name" value="MoaB/Mog_dom"/>
</dbReference>
<dbReference type="GO" id="GO:0006777">
    <property type="term" value="P:Mo-molybdopterin cofactor biosynthetic process"/>
    <property type="evidence" value="ECO:0007669"/>
    <property type="project" value="UniProtKB-KW"/>
</dbReference>
<evidence type="ECO:0000256" key="5">
    <source>
        <dbReference type="ARBA" id="ARBA00022679"/>
    </source>
</evidence>
<organism evidence="13 14">
    <name type="scientific">Candidatus Accumulibacter vicinus</name>
    <dbReference type="NCBI Taxonomy" id="2954382"/>
    <lineage>
        <taxon>Bacteria</taxon>
        <taxon>Pseudomonadati</taxon>
        <taxon>Pseudomonadota</taxon>
        <taxon>Betaproteobacteria</taxon>
        <taxon>Candidatus Accumulibacter</taxon>
    </lineage>
</organism>
<reference evidence="13 14" key="1">
    <citation type="submission" date="2014-07" db="EMBL/GenBank/DDBJ databases">
        <title>Expanding our view of genomic diversity in Candidatus Accumulibacter clades.</title>
        <authorList>
            <person name="Skennerton C.T."/>
            <person name="Barr J.J."/>
            <person name="Slater F.R."/>
            <person name="Bond P.L."/>
            <person name="Tyson G.W."/>
        </authorList>
    </citation>
    <scope>NUCLEOTIDE SEQUENCE [LARGE SCALE GENOMIC DNA]</scope>
    <source>
        <strain evidence="14">SK-01</strain>
    </source>
</reference>
<dbReference type="Pfam" id="PF00994">
    <property type="entry name" value="MoCF_biosynth"/>
    <property type="match status" value="1"/>
</dbReference>
<dbReference type="Proteomes" id="UP000019812">
    <property type="component" value="Unassembled WGS sequence"/>
</dbReference>
<comment type="caution">
    <text evidence="13">The sequence shown here is derived from an EMBL/GenBank/DDBJ whole genome shotgun (WGS) entry which is preliminary data.</text>
</comment>
<dbReference type="PANTHER" id="PTHR43764">
    <property type="entry name" value="MOLYBDENUM COFACTOR BIOSYNTHESIS"/>
    <property type="match status" value="1"/>
</dbReference>
<accession>A0A084Y253</accession>
<evidence type="ECO:0000259" key="12">
    <source>
        <dbReference type="SMART" id="SM00852"/>
    </source>
</evidence>
<dbReference type="EMBL" id="JDSS02000019">
    <property type="protein sequence ID" value="KFB68797.1"/>
    <property type="molecule type" value="Genomic_DNA"/>
</dbReference>
<evidence type="ECO:0000256" key="8">
    <source>
        <dbReference type="ARBA" id="ARBA00023150"/>
    </source>
</evidence>
<evidence type="ECO:0000313" key="14">
    <source>
        <dbReference type="Proteomes" id="UP000019812"/>
    </source>
</evidence>
<proteinExistence type="inferred from homology"/>
<dbReference type="InterPro" id="IPR036425">
    <property type="entry name" value="MoaB/Mog-like_dom_sf"/>
</dbReference>
<dbReference type="CDD" id="cd00886">
    <property type="entry name" value="MogA_MoaB"/>
    <property type="match status" value="1"/>
</dbReference>
<dbReference type="GO" id="GO:0005524">
    <property type="term" value="F:ATP binding"/>
    <property type="evidence" value="ECO:0007669"/>
    <property type="project" value="UniProtKB-KW"/>
</dbReference>
<evidence type="ECO:0000313" key="13">
    <source>
        <dbReference type="EMBL" id="KFB68797.1"/>
    </source>
</evidence>
<dbReference type="Gene3D" id="3.40.980.10">
    <property type="entry name" value="MoaB/Mog-like domain"/>
    <property type="match status" value="1"/>
</dbReference>
<dbReference type="SUPFAM" id="SSF53218">
    <property type="entry name" value="Molybdenum cofactor biosynthesis proteins"/>
    <property type="match status" value="1"/>
</dbReference>
<keyword evidence="5 13" id="KW-0808">Transferase</keyword>
<dbReference type="GO" id="GO:0061598">
    <property type="term" value="F:molybdopterin adenylyltransferase activity"/>
    <property type="evidence" value="ECO:0007669"/>
    <property type="project" value="UniProtKB-EC"/>
</dbReference>
<evidence type="ECO:0000256" key="2">
    <source>
        <dbReference type="ARBA" id="ARBA00006112"/>
    </source>
</evidence>
<evidence type="ECO:0000256" key="4">
    <source>
        <dbReference type="ARBA" id="ARBA00013491"/>
    </source>
</evidence>
<feature type="region of interest" description="Disordered" evidence="11">
    <location>
        <begin position="191"/>
        <end position="227"/>
    </location>
</feature>
<evidence type="ECO:0000256" key="9">
    <source>
        <dbReference type="ARBA" id="ARBA00051131"/>
    </source>
</evidence>
<dbReference type="SMART" id="SM00852">
    <property type="entry name" value="MoCF_biosynth"/>
    <property type="match status" value="1"/>
</dbReference>
<keyword evidence="13" id="KW-0548">Nucleotidyltransferase</keyword>
<evidence type="ECO:0000256" key="3">
    <source>
        <dbReference type="ARBA" id="ARBA00012509"/>
    </source>
</evidence>
<dbReference type="NCBIfam" id="NF006932">
    <property type="entry name" value="PRK09417.1"/>
    <property type="match status" value="1"/>
</dbReference>
<evidence type="ECO:0000256" key="7">
    <source>
        <dbReference type="ARBA" id="ARBA00022840"/>
    </source>
</evidence>
<feature type="compositionally biased region" description="Low complexity" evidence="11">
    <location>
        <begin position="209"/>
        <end position="227"/>
    </location>
</feature>
<name>A0A084Y253_9PROT</name>
<dbReference type="AlphaFoldDB" id="A0A084Y253"/>
<keyword evidence="6" id="KW-0547">Nucleotide-binding</keyword>
<dbReference type="NCBIfam" id="TIGR00177">
    <property type="entry name" value="molyb_syn"/>
    <property type="match status" value="1"/>
</dbReference>
<dbReference type="PROSITE" id="PS01078">
    <property type="entry name" value="MOCF_BIOSYNTHESIS_1"/>
    <property type="match status" value="1"/>
</dbReference>
<dbReference type="PANTHER" id="PTHR43764:SF1">
    <property type="entry name" value="MOLYBDOPTERIN MOLYBDOTRANSFERASE"/>
    <property type="match status" value="1"/>
</dbReference>
<dbReference type="FunFam" id="3.40.980.10:FF:000005">
    <property type="entry name" value="Molybdopterin biosynthesis mog protein"/>
    <property type="match status" value="1"/>
</dbReference>
<dbReference type="STRING" id="1457154.CAPSK01_001652"/>
<feature type="domain" description="MoaB/Mog" evidence="12">
    <location>
        <begin position="12"/>
        <end position="158"/>
    </location>
</feature>
<comment type="function">
    <text evidence="10">Catalyzes the adenylation of molybdopterin as part of the biosynthesis of the molybdenum-cofactor.</text>
</comment>
<dbReference type="InterPro" id="IPR051920">
    <property type="entry name" value="MPT_Adenylyltrnsfr/MoaC-Rel"/>
</dbReference>
<comment type="pathway">
    <text evidence="1">Cofactor biosynthesis; molybdopterin biosynthesis.</text>
</comment>
<gene>
    <name evidence="13" type="primary">mog</name>
    <name evidence="13" type="ORF">CAPSK01_001652</name>
</gene>
<evidence type="ECO:0000256" key="6">
    <source>
        <dbReference type="ARBA" id="ARBA00022741"/>
    </source>
</evidence>
<keyword evidence="7" id="KW-0067">ATP-binding</keyword>
<keyword evidence="8" id="KW-0501">Molybdenum cofactor biosynthesis</keyword>
<comment type="similarity">
    <text evidence="2">Belongs to the MoaB/Mog family.</text>
</comment>
<evidence type="ECO:0000256" key="1">
    <source>
        <dbReference type="ARBA" id="ARBA00005046"/>
    </source>
</evidence>
<comment type="catalytic activity">
    <reaction evidence="9">
        <text>molybdopterin + ATP + H(+) = adenylyl-molybdopterin + diphosphate</text>
        <dbReference type="Rhea" id="RHEA:31331"/>
        <dbReference type="ChEBI" id="CHEBI:15378"/>
        <dbReference type="ChEBI" id="CHEBI:30616"/>
        <dbReference type="ChEBI" id="CHEBI:33019"/>
        <dbReference type="ChEBI" id="CHEBI:58698"/>
        <dbReference type="ChEBI" id="CHEBI:62727"/>
        <dbReference type="EC" id="2.7.7.75"/>
    </reaction>
</comment>
<dbReference type="EC" id="2.7.7.75" evidence="3"/>
<protein>
    <recommendedName>
        <fullName evidence="4">Molybdopterin adenylyltransferase</fullName>
        <ecNumber evidence="3">2.7.7.75</ecNumber>
    </recommendedName>
</protein>
<evidence type="ECO:0000256" key="11">
    <source>
        <dbReference type="SAM" id="MobiDB-lite"/>
    </source>
</evidence>
<sequence length="227" mass="24077">MNTNPDEELLIGLVSISDRASQGLYADQGIPALREWFAGALCSPWRMETRLIADDQAAIEATLIELVDAVGCHLVLTTGGTGPAARDVTPEATLAVADKVMPGFGEEMRRISLHFVPTAILSRQVGVIRRQALILNLPGQPKSIRETLEGVKAADGTVLANGIFAAVPYCIDLIGGPYIETVDAVIQAFRPKSARRPAPKEPPRTPDLGDQASTADATAARRSGVDA</sequence>
<evidence type="ECO:0000256" key="10">
    <source>
        <dbReference type="ARBA" id="ARBA00058212"/>
    </source>
</evidence>